<reference evidence="1 2" key="1">
    <citation type="journal article" date="2016" name="Environ. Microbiol.">
        <title>Genomic resolution of a cold subsurface aquifer community provides metabolic insights for novel microbes adapted to high CO concentrations.</title>
        <authorList>
            <person name="Probst A.J."/>
            <person name="Castelle C.J."/>
            <person name="Singh A."/>
            <person name="Brown C.T."/>
            <person name="Anantharaman K."/>
            <person name="Sharon I."/>
            <person name="Hug L.A."/>
            <person name="Burstein D."/>
            <person name="Emerson J.B."/>
            <person name="Thomas B.C."/>
            <person name="Banfield J.F."/>
        </authorList>
    </citation>
    <scope>NUCLEOTIDE SEQUENCE [LARGE SCALE GENOMIC DNA]</scope>
    <source>
        <strain evidence="1">CG2_30_33_13</strain>
    </source>
</reference>
<name>A0A1J5GXY8_9BACT</name>
<proteinExistence type="predicted"/>
<dbReference type="EMBL" id="MNYY01000058">
    <property type="protein sequence ID" value="OIP71776.1"/>
    <property type="molecule type" value="Genomic_DNA"/>
</dbReference>
<organism evidence="1 2">
    <name type="scientific">Candidatus Infernicultor aquiphilus</name>
    <dbReference type="NCBI Taxonomy" id="1805029"/>
    <lineage>
        <taxon>Bacteria</taxon>
        <taxon>Pseudomonadati</taxon>
        <taxon>Atribacterota</taxon>
        <taxon>Candidatus Phoenicimicrobiia</taxon>
        <taxon>Candidatus Pheonicimicrobiales</taxon>
        <taxon>Candidatus Phoenicimicrobiaceae</taxon>
        <taxon>Candidatus Infernicultor</taxon>
    </lineage>
</organism>
<accession>A0A1J5GXY8</accession>
<dbReference type="Proteomes" id="UP000182763">
    <property type="component" value="Unassembled WGS sequence"/>
</dbReference>
<evidence type="ECO:0000313" key="2">
    <source>
        <dbReference type="Proteomes" id="UP000182763"/>
    </source>
</evidence>
<sequence length="294" mass="34812">MRMSEENIKLFYKLYPALLFYTNKQIKKIKDISTLEEFIDLSGEEKLKIRNALWDKISLIDSFIEGNPFEFSVEELEIIQSWKNLVKGKFYLIRYLKKHAIFFDVSDHPCAYGVVALNDEFERILGPHLPIILEMVLLPFKEQITYDGFIVPYRSTFGEVFRQDINNIYRETKSKYGIISSLPFSIEEAKQSDADRLKFYIRNKHNREMYWEGIGELIDKNSNLLILYHSEMCKIHARTYRKRLREIGFSNVWFAILEGIVVTSGLTRDGVEQILQEIIPAEKRELVYVFHLRK</sequence>
<evidence type="ECO:0000313" key="1">
    <source>
        <dbReference type="EMBL" id="OIP71776.1"/>
    </source>
</evidence>
<gene>
    <name evidence="1" type="ORF">AUK42_03060</name>
</gene>
<comment type="caution">
    <text evidence="1">The sequence shown here is derived from an EMBL/GenBank/DDBJ whole genome shotgun (WGS) entry which is preliminary data.</text>
</comment>
<protein>
    <submittedName>
        <fullName evidence="1">Uncharacterized protein</fullName>
    </submittedName>
</protein>
<dbReference type="AlphaFoldDB" id="A0A1J5GXY8"/>